<dbReference type="InterPro" id="IPR027417">
    <property type="entry name" value="P-loop_NTPase"/>
</dbReference>
<dbReference type="Proteomes" id="UP000187013">
    <property type="component" value="Unassembled WGS sequence"/>
</dbReference>
<sequence length="284" mass="32266">MDGVERTIKFIDHYVPLFMERRAHGGGSEPLFVFVSGPQGSGKTFTTEAIVKHLSGKYRVAGASIDDFYLTHEDQLKFSKTFARNKLLQGRGLPGTHDITLLTQCIENVVRGKEGKLDIPTYDKSLCGGQGDRSEFRQVDLPLDVFVLEGWFLGFNPLLSKQEINSHPLLQGGGDMVQVNANLLFYKDLLWGNSELKSLGVILEADDIKNVYQWRLEQEQELLKLKGQGMDKDQVKKFVDRYWPCYELYYEPLVQSENLGTVATLTLELDLQRNVVSIRDRCIE</sequence>
<name>A0A1Q3AJE0_ZYGRO</name>
<dbReference type="PANTHER" id="PTHR10285">
    <property type="entry name" value="URIDINE KINASE"/>
    <property type="match status" value="1"/>
</dbReference>
<comment type="caution">
    <text evidence="1">The sequence shown here is derived from an EMBL/GenBank/DDBJ whole genome shotgun (WGS) entry which is preliminary data.</text>
</comment>
<accession>A0A1Q3AJE0</accession>
<dbReference type="Gene3D" id="3.40.50.300">
    <property type="entry name" value="P-loop containing nucleotide triphosphate hydrolases"/>
    <property type="match status" value="1"/>
</dbReference>
<dbReference type="OrthoDB" id="347435at2759"/>
<reference evidence="1 2" key="1">
    <citation type="submission" date="2016-08" db="EMBL/GenBank/DDBJ databases">
        <title>Draft genome sequence of allopolyploid Zygosaccharomyces rouxii.</title>
        <authorList>
            <person name="Watanabe J."/>
            <person name="Uehara K."/>
            <person name="Mogi Y."/>
            <person name="Tsukioka Y."/>
        </authorList>
    </citation>
    <scope>NUCLEOTIDE SEQUENCE [LARGE SCALE GENOMIC DNA]</scope>
    <source>
        <strain evidence="1 2">NBRC 110957</strain>
    </source>
</reference>
<evidence type="ECO:0000313" key="1">
    <source>
        <dbReference type="EMBL" id="GAV55851.1"/>
    </source>
</evidence>
<organism evidence="1 2">
    <name type="scientific">Zygosaccharomyces rouxii</name>
    <dbReference type="NCBI Taxonomy" id="4956"/>
    <lineage>
        <taxon>Eukaryota</taxon>
        <taxon>Fungi</taxon>
        <taxon>Dikarya</taxon>
        <taxon>Ascomycota</taxon>
        <taxon>Saccharomycotina</taxon>
        <taxon>Saccharomycetes</taxon>
        <taxon>Saccharomycetales</taxon>
        <taxon>Saccharomycetaceae</taxon>
        <taxon>Zygosaccharomyces</taxon>
    </lineage>
</organism>
<evidence type="ECO:0008006" key="3">
    <source>
        <dbReference type="Google" id="ProtNLM"/>
    </source>
</evidence>
<dbReference type="SUPFAM" id="SSF52540">
    <property type="entry name" value="P-loop containing nucleoside triphosphate hydrolases"/>
    <property type="match status" value="1"/>
</dbReference>
<dbReference type="AlphaFoldDB" id="A0A1Q3AJE0"/>
<evidence type="ECO:0000313" key="2">
    <source>
        <dbReference type="Proteomes" id="UP000187013"/>
    </source>
</evidence>
<protein>
    <recommendedName>
        <fullName evidence="3">Phosphoribulokinase/uridine kinase domain-containing protein</fullName>
    </recommendedName>
</protein>
<proteinExistence type="predicted"/>
<gene>
    <name evidence="1" type="ORF">ZYGR_0AZ00220</name>
</gene>
<dbReference type="EMBL" id="BDGX01000052">
    <property type="protein sequence ID" value="GAV55851.1"/>
    <property type="molecule type" value="Genomic_DNA"/>
</dbReference>